<comment type="caution">
    <text evidence="1">The sequence shown here is derived from an EMBL/GenBank/DDBJ whole genome shotgun (WGS) entry which is preliminary data.</text>
</comment>
<name>A0A235BWS5_UNCW3</name>
<evidence type="ECO:0000313" key="1">
    <source>
        <dbReference type="EMBL" id="OYD16599.1"/>
    </source>
</evidence>
<evidence type="ECO:0000313" key="2">
    <source>
        <dbReference type="Proteomes" id="UP000215559"/>
    </source>
</evidence>
<dbReference type="EMBL" id="NOZP01000044">
    <property type="protein sequence ID" value="OYD16599.1"/>
    <property type="molecule type" value="Genomic_DNA"/>
</dbReference>
<gene>
    <name evidence="1" type="ORF">CH330_02445</name>
</gene>
<accession>A0A235BWS5</accession>
<proteinExistence type="predicted"/>
<evidence type="ECO:0008006" key="3">
    <source>
        <dbReference type="Google" id="ProtNLM"/>
    </source>
</evidence>
<sequence length="523" mass="59384">MFFLILTLLFQIQPMPVHSGTPIFDRLRPEKPVPMPTVKKVANPPKMGEKRLFWLQNMTVMPPVQFQASLTCRGLGNHCHVMIDDSVWNAGLVDSADVARIIERFDHSSPRDSLHGVWYYNTTVLGQPPDVIDHDSLIYLLYYNIGTFHGYTFDGFWQFFDEYYDTTSMRLWGYHSNEIECVYLDCYPNNPAKDYRMAISAHEFGHMIHWNYNPAESLWVNEGCSELAMWLYGSPDPITGFTNCPDNDLTRWTGAWDDYIKTYLWFLFLYEQYGGRIGTDLIHNIVASPLVSIAGIDSGFAATGLPQRFEGVLDQWVLANRINDTGVLSGAYGYYGDTVPSFAVAGYHTSYPVSRTGNLDRWAGEYLLFQHGTNLELEFDGADTADFRLYLVARDTIRHRVLLDTIPLDSLQRGSTTVRGFDTAYQSVYLVPVNHTVFGHVGYEYHADAVGLEECPPDMVPPTRFSTLMRAGTVLTLPKHSKILSVDGRVISEPETSTGKLRAGVYFVITDKPSRKHRLLIVR</sequence>
<dbReference type="AlphaFoldDB" id="A0A235BWS5"/>
<organism evidence="1 2">
    <name type="scientific">candidate division WOR-3 bacterium JGI_Cruoil_03_51_56</name>
    <dbReference type="NCBI Taxonomy" id="1973747"/>
    <lineage>
        <taxon>Bacteria</taxon>
        <taxon>Bacteria division WOR-3</taxon>
    </lineage>
</organism>
<dbReference type="Proteomes" id="UP000215559">
    <property type="component" value="Unassembled WGS sequence"/>
</dbReference>
<reference evidence="1 2" key="1">
    <citation type="submission" date="2017-07" db="EMBL/GenBank/DDBJ databases">
        <title>Recovery of genomes from metagenomes via a dereplication, aggregation, and scoring strategy.</title>
        <authorList>
            <person name="Sieber C.M."/>
            <person name="Probst A.J."/>
            <person name="Sharrar A."/>
            <person name="Thomas B.C."/>
            <person name="Hess M."/>
            <person name="Tringe S.G."/>
            <person name="Banfield J.F."/>
        </authorList>
    </citation>
    <scope>NUCLEOTIDE SEQUENCE [LARGE SCALE GENOMIC DNA]</scope>
    <source>
        <strain evidence="1">JGI_Cruoil_03_51_56</strain>
    </source>
</reference>
<protein>
    <recommendedName>
        <fullName evidence="3">Peptidase M6-like domain-containing protein</fullName>
    </recommendedName>
</protein>